<evidence type="ECO:0000259" key="9">
    <source>
        <dbReference type="PROSITE" id="PS50111"/>
    </source>
</evidence>
<keyword evidence="5 7" id="KW-0807">Transducer</keyword>
<dbReference type="SMART" id="SM00283">
    <property type="entry name" value="MA"/>
    <property type="match status" value="1"/>
</dbReference>
<evidence type="ECO:0000256" key="6">
    <source>
        <dbReference type="ARBA" id="ARBA00029447"/>
    </source>
</evidence>
<evidence type="ECO:0000256" key="3">
    <source>
        <dbReference type="ARBA" id="ARBA00022989"/>
    </source>
</evidence>
<dbReference type="PANTHER" id="PTHR32089">
    <property type="entry name" value="METHYL-ACCEPTING CHEMOTAXIS PROTEIN MCPB"/>
    <property type="match status" value="1"/>
</dbReference>
<comment type="caution">
    <text evidence="10">The sequence shown here is derived from an EMBL/GenBank/DDBJ whole genome shotgun (WGS) entry which is preliminary data.</text>
</comment>
<dbReference type="InterPro" id="IPR004089">
    <property type="entry name" value="MCPsignal_dom"/>
</dbReference>
<dbReference type="InterPro" id="IPR004090">
    <property type="entry name" value="Chemotax_Me-accpt_rcpt"/>
</dbReference>
<sequence>MTRTLSSRFLVPLFALLALATAVEATLGYLRASRDVAREVDALVEQKLTGVLDVLQVTNQLMGERVKSAMHLLVERGEGLGAAAQGPAVEVAGRSTPDLLLGSHPQANDFSLVDDVVAVMDGTATLFSRDGDDFVRVSTNVKKADGSRAIGTVLDPKGKAIARIRDGQPYFGQVDILGNPFITGYQPILAAGGGVIGIWYVGYKADLATLAATIEKSRVLAQGFAALVDDKGRVRFHSSTANAEQVGEVLAGKAEGWSLRREGFAPWGYEVVVAVADADRHALLREVVTGRLVAALLLAVVLGAVVWWLLRRLVLRPLGGEPGIAIDVARAVARGDLSQPIPAAPEGSLLHAIADMQRGLRAIVGRIDQLATALDRRADGLVATSSEVAERLAQQSSAAGRIAATLGEIGASASEVADNARTADGKAREAGRQTGDSAGVVERTVDGMQRSAESVTRSAASLNELAASSEAISRITGVIREIADQTNMLALNAAIEAARAGEQGRGFAVVADEVRKLAERTSASTAEISGMIESIQERTRRAIAEMEEGSRQVGESAALAQEAGASMSRVRNAAEDVVHTIGSISGALAEQQRATGEIARSVDEMAGMNGHNSSAMQGLASAAGELRHLSSQLHEAIATFRT</sequence>
<keyword evidence="2 8" id="KW-0812">Transmembrane</keyword>
<evidence type="ECO:0000256" key="2">
    <source>
        <dbReference type="ARBA" id="ARBA00022692"/>
    </source>
</evidence>
<keyword evidence="4 8" id="KW-0472">Membrane</keyword>
<evidence type="ECO:0000256" key="8">
    <source>
        <dbReference type="SAM" id="Phobius"/>
    </source>
</evidence>
<protein>
    <submittedName>
        <fullName evidence="10">Methyl-accepting chemotaxis protein</fullName>
    </submittedName>
</protein>
<evidence type="ECO:0000256" key="5">
    <source>
        <dbReference type="ARBA" id="ARBA00023224"/>
    </source>
</evidence>
<dbReference type="GO" id="GO:0006935">
    <property type="term" value="P:chemotaxis"/>
    <property type="evidence" value="ECO:0007669"/>
    <property type="project" value="InterPro"/>
</dbReference>
<dbReference type="Pfam" id="PF00015">
    <property type="entry name" value="MCPsignal"/>
    <property type="match status" value="1"/>
</dbReference>
<keyword evidence="11" id="KW-1185">Reference proteome</keyword>
<evidence type="ECO:0000313" key="11">
    <source>
        <dbReference type="Proteomes" id="UP000295129"/>
    </source>
</evidence>
<evidence type="ECO:0000313" key="10">
    <source>
        <dbReference type="EMBL" id="TDN56918.1"/>
    </source>
</evidence>
<evidence type="ECO:0000256" key="7">
    <source>
        <dbReference type="PROSITE-ProRule" id="PRU00284"/>
    </source>
</evidence>
<dbReference type="PROSITE" id="PS50111">
    <property type="entry name" value="CHEMOTAXIS_TRANSDUC_2"/>
    <property type="match status" value="1"/>
</dbReference>
<feature type="transmembrane region" description="Helical" evidence="8">
    <location>
        <begin position="292"/>
        <end position="310"/>
    </location>
</feature>
<dbReference type="AlphaFoldDB" id="A0A4R6EHB1"/>
<dbReference type="GO" id="GO:0004888">
    <property type="term" value="F:transmembrane signaling receptor activity"/>
    <property type="evidence" value="ECO:0007669"/>
    <property type="project" value="InterPro"/>
</dbReference>
<dbReference type="PANTHER" id="PTHR32089:SF119">
    <property type="entry name" value="METHYL-ACCEPTING CHEMOTAXIS PROTEIN CTPL"/>
    <property type="match status" value="1"/>
</dbReference>
<evidence type="ECO:0000256" key="1">
    <source>
        <dbReference type="ARBA" id="ARBA00004141"/>
    </source>
</evidence>
<keyword evidence="3 8" id="KW-1133">Transmembrane helix</keyword>
<accession>A0A4R6EHB1</accession>
<dbReference type="FunFam" id="1.10.287.950:FF:000001">
    <property type="entry name" value="Methyl-accepting chemotaxis sensory transducer"/>
    <property type="match status" value="1"/>
</dbReference>
<evidence type="ECO:0000256" key="4">
    <source>
        <dbReference type="ARBA" id="ARBA00023136"/>
    </source>
</evidence>
<dbReference type="CDD" id="cd11386">
    <property type="entry name" value="MCP_signal"/>
    <property type="match status" value="1"/>
</dbReference>
<organism evidence="10 11">
    <name type="scientific">Azoarcus indigens</name>
    <dbReference type="NCBI Taxonomy" id="29545"/>
    <lineage>
        <taxon>Bacteria</taxon>
        <taxon>Pseudomonadati</taxon>
        <taxon>Pseudomonadota</taxon>
        <taxon>Betaproteobacteria</taxon>
        <taxon>Rhodocyclales</taxon>
        <taxon>Zoogloeaceae</taxon>
        <taxon>Azoarcus</taxon>
    </lineage>
</organism>
<dbReference type="Proteomes" id="UP000295129">
    <property type="component" value="Unassembled WGS sequence"/>
</dbReference>
<dbReference type="Pfam" id="PF17201">
    <property type="entry name" value="Cache_3-Cache_2"/>
    <property type="match status" value="1"/>
</dbReference>
<feature type="domain" description="Methyl-accepting transducer" evidence="9">
    <location>
        <begin position="370"/>
        <end position="606"/>
    </location>
</feature>
<dbReference type="GO" id="GO:0007165">
    <property type="term" value="P:signal transduction"/>
    <property type="evidence" value="ECO:0007669"/>
    <property type="project" value="UniProtKB-KW"/>
</dbReference>
<dbReference type="SUPFAM" id="SSF103190">
    <property type="entry name" value="Sensory domain-like"/>
    <property type="match status" value="1"/>
</dbReference>
<dbReference type="SUPFAM" id="SSF58104">
    <property type="entry name" value="Methyl-accepting chemotaxis protein (MCP) signaling domain"/>
    <property type="match status" value="1"/>
</dbReference>
<dbReference type="RefSeq" id="WP_162851633.1">
    <property type="nucleotide sequence ID" value="NZ_SNVV01000001.1"/>
</dbReference>
<dbReference type="InterPro" id="IPR029151">
    <property type="entry name" value="Sensor-like_sf"/>
</dbReference>
<proteinExistence type="inferred from homology"/>
<dbReference type="PRINTS" id="PR00260">
    <property type="entry name" value="CHEMTRNSDUCR"/>
</dbReference>
<dbReference type="InterPro" id="IPR033462">
    <property type="entry name" value="Cache_3-Cache_2"/>
</dbReference>
<dbReference type="GO" id="GO:0016020">
    <property type="term" value="C:membrane"/>
    <property type="evidence" value="ECO:0007669"/>
    <property type="project" value="UniProtKB-SubCell"/>
</dbReference>
<dbReference type="EMBL" id="SNVV01000001">
    <property type="protein sequence ID" value="TDN56918.1"/>
    <property type="molecule type" value="Genomic_DNA"/>
</dbReference>
<comment type="similarity">
    <text evidence="6">Belongs to the methyl-accepting chemotaxis (MCP) protein family.</text>
</comment>
<dbReference type="Gene3D" id="1.10.287.950">
    <property type="entry name" value="Methyl-accepting chemotaxis protein"/>
    <property type="match status" value="1"/>
</dbReference>
<gene>
    <name evidence="10" type="ORF">C7389_101297</name>
</gene>
<comment type="subcellular location">
    <subcellularLocation>
        <location evidence="1">Membrane</location>
        <topology evidence="1">Multi-pass membrane protein</topology>
    </subcellularLocation>
</comment>
<reference evidence="10 11" key="1">
    <citation type="submission" date="2019-03" db="EMBL/GenBank/DDBJ databases">
        <title>Genomic Encyclopedia of Type Strains, Phase IV (KMG-IV): sequencing the most valuable type-strain genomes for metagenomic binning, comparative biology and taxonomic classification.</title>
        <authorList>
            <person name="Goeker M."/>
        </authorList>
    </citation>
    <scope>NUCLEOTIDE SEQUENCE [LARGE SCALE GENOMIC DNA]</scope>
    <source>
        <strain evidence="10 11">DSM 12121</strain>
    </source>
</reference>
<name>A0A4R6EHB1_9RHOO</name>